<organism evidence="4 5">
    <name type="scientific">Falsiroseomonas stagni DSM 19981</name>
    <dbReference type="NCBI Taxonomy" id="1123062"/>
    <lineage>
        <taxon>Bacteria</taxon>
        <taxon>Pseudomonadati</taxon>
        <taxon>Pseudomonadota</taxon>
        <taxon>Alphaproteobacteria</taxon>
        <taxon>Acetobacterales</taxon>
        <taxon>Roseomonadaceae</taxon>
        <taxon>Falsiroseomonas</taxon>
    </lineage>
</organism>
<proteinExistence type="inferred from homology"/>
<comment type="subcellular location">
    <subcellularLocation>
        <location evidence="2">Gas vesicle</location>
    </subcellularLocation>
</comment>
<dbReference type="PANTHER" id="PTHR36852">
    <property type="entry name" value="PROTEIN GVPL 2"/>
    <property type="match status" value="1"/>
</dbReference>
<evidence type="ECO:0000256" key="3">
    <source>
        <dbReference type="ARBA" id="ARBA00035643"/>
    </source>
</evidence>
<keyword evidence="1" id="KW-0304">Gas vesicle</keyword>
<keyword evidence="5" id="KW-1185">Reference proteome</keyword>
<accession>A0A1I4BQQ9</accession>
<dbReference type="RefSeq" id="WP_092960910.1">
    <property type="nucleotide sequence ID" value="NZ_FOSQ01000006.1"/>
</dbReference>
<dbReference type="AlphaFoldDB" id="A0A1I4BQQ9"/>
<protein>
    <submittedName>
        <fullName evidence="4">Gas vesicle synthesis protein GvpL/GvpF</fullName>
    </submittedName>
</protein>
<name>A0A1I4BQQ9_9PROT</name>
<dbReference type="OrthoDB" id="3867411at2"/>
<reference evidence="4 5" key="1">
    <citation type="submission" date="2016-10" db="EMBL/GenBank/DDBJ databases">
        <authorList>
            <person name="de Groot N.N."/>
        </authorList>
    </citation>
    <scope>NUCLEOTIDE SEQUENCE [LARGE SCALE GENOMIC DNA]</scope>
    <source>
        <strain evidence="4 5">DSM 19981</strain>
    </source>
</reference>
<dbReference type="Pfam" id="PF06386">
    <property type="entry name" value="GvpL_GvpF"/>
    <property type="match status" value="1"/>
</dbReference>
<dbReference type="Proteomes" id="UP000199473">
    <property type="component" value="Unassembled WGS sequence"/>
</dbReference>
<sequence length="254" mass="27046">MSGGLWLYGIGMQAPGGAPLGEGVAGAAVEAMDAAGFVALVSQAPAERPAPTRRHMLTHTAVLERATAAADVLPVRFGTVAPCAVTLARCLAVNAIRLRDAMAGISDCVELGLRVSWREGVIFEEILAAEPSLRAMRDRLATRPMQETYQDRIALGRRVEAALASRRAAEAAALDAALAPLAAQVVTLREVDEAMFANRAFLVRRQDEQRFDAAVAALEAQQGARLLFRYVGPVPPFNFVSLRAEWFGAPAQAA</sequence>
<comment type="similarity">
    <text evidence="3">Belongs to the gas vesicle GvpF/GvpL family.</text>
</comment>
<evidence type="ECO:0000256" key="1">
    <source>
        <dbReference type="ARBA" id="ARBA00022987"/>
    </source>
</evidence>
<evidence type="ECO:0000313" key="5">
    <source>
        <dbReference type="Proteomes" id="UP000199473"/>
    </source>
</evidence>
<gene>
    <name evidence="4" type="ORF">SAMN02745775_10646</name>
</gene>
<dbReference type="InterPro" id="IPR009430">
    <property type="entry name" value="GvpL/GvpF"/>
</dbReference>
<dbReference type="GO" id="GO:0031412">
    <property type="term" value="P:gas vesicle organization"/>
    <property type="evidence" value="ECO:0007669"/>
    <property type="project" value="InterPro"/>
</dbReference>
<dbReference type="PANTHER" id="PTHR36852:SF1">
    <property type="entry name" value="PROTEIN GVPL 2"/>
    <property type="match status" value="1"/>
</dbReference>
<evidence type="ECO:0000313" key="4">
    <source>
        <dbReference type="EMBL" id="SFK71045.1"/>
    </source>
</evidence>
<dbReference type="EMBL" id="FOSQ01000006">
    <property type="protein sequence ID" value="SFK71045.1"/>
    <property type="molecule type" value="Genomic_DNA"/>
</dbReference>
<dbReference type="GO" id="GO:0031411">
    <property type="term" value="C:gas vesicle"/>
    <property type="evidence" value="ECO:0007669"/>
    <property type="project" value="UniProtKB-SubCell"/>
</dbReference>
<evidence type="ECO:0000256" key="2">
    <source>
        <dbReference type="ARBA" id="ARBA00035108"/>
    </source>
</evidence>
<dbReference type="STRING" id="1123062.SAMN02745775_10646"/>